<gene>
    <name evidence="2" type="ORF">NHG85_04400</name>
</gene>
<reference evidence="2" key="1">
    <citation type="submission" date="2022-06" db="EMBL/GenBank/DDBJ databases">
        <title>Limimaricola sediminis sp. nov., isolated from an intertidal sediment.</title>
        <authorList>
            <person name="Shao X."/>
        </authorList>
    </citation>
    <scope>NUCLEOTIDE SEQUENCE</scope>
    <source>
        <strain evidence="2">ASW11-118</strain>
    </source>
</reference>
<dbReference type="Proteomes" id="UP001139477">
    <property type="component" value="Unassembled WGS sequence"/>
</dbReference>
<protein>
    <recommendedName>
        <fullName evidence="1">Restriction endonuclease type II NotI domain-containing protein</fullName>
    </recommendedName>
</protein>
<organism evidence="2 3">
    <name type="scientific">Limimaricola litoreus</name>
    <dbReference type="NCBI Taxonomy" id="2955316"/>
    <lineage>
        <taxon>Bacteria</taxon>
        <taxon>Pseudomonadati</taxon>
        <taxon>Pseudomonadota</taxon>
        <taxon>Alphaproteobacteria</taxon>
        <taxon>Rhodobacterales</taxon>
        <taxon>Paracoccaceae</taxon>
        <taxon>Limimaricola</taxon>
    </lineage>
</organism>
<evidence type="ECO:0000259" key="1">
    <source>
        <dbReference type="Pfam" id="PF12183"/>
    </source>
</evidence>
<dbReference type="EMBL" id="JAMYXC010000053">
    <property type="protein sequence ID" value="MCP1167772.1"/>
    <property type="molecule type" value="Genomic_DNA"/>
</dbReference>
<dbReference type="Pfam" id="PF12183">
    <property type="entry name" value="NotI"/>
    <property type="match status" value="1"/>
</dbReference>
<name>A0A9X2JMV1_9RHOB</name>
<comment type="caution">
    <text evidence="2">The sequence shown here is derived from an EMBL/GenBank/DDBJ whole genome shotgun (WGS) entry which is preliminary data.</text>
</comment>
<proteinExistence type="predicted"/>
<evidence type="ECO:0000313" key="2">
    <source>
        <dbReference type="EMBL" id="MCP1167772.1"/>
    </source>
</evidence>
<feature type="domain" description="Restriction endonuclease type II NotI" evidence="1">
    <location>
        <begin position="28"/>
        <end position="68"/>
    </location>
</feature>
<sequence>MSRVNSASQIALSSSVSSLGSGFAPNAVDVAFFKSMGKMHKVDDVSNCDIVWCLVDFEQQALGLPYELKVIDPSTYITLGAAIEGLSGGDAVSLREFKSDIPDKIDDAP</sequence>
<dbReference type="InterPro" id="IPR022009">
    <property type="entry name" value="Resctriction_endonuc_II_NotI"/>
</dbReference>
<evidence type="ECO:0000313" key="3">
    <source>
        <dbReference type="Proteomes" id="UP001139477"/>
    </source>
</evidence>
<dbReference type="AlphaFoldDB" id="A0A9X2JMV1"/>
<accession>A0A9X2JMV1</accession>
<keyword evidence="3" id="KW-1185">Reference proteome</keyword>